<evidence type="ECO:0000259" key="4">
    <source>
        <dbReference type="Pfam" id="PF00535"/>
    </source>
</evidence>
<gene>
    <name evidence="5" type="ORF">HUK84_08215</name>
</gene>
<dbReference type="AlphaFoldDB" id="A0A7Y7M774"/>
<evidence type="ECO:0000256" key="3">
    <source>
        <dbReference type="ARBA" id="ARBA00022679"/>
    </source>
</evidence>
<dbReference type="GO" id="GO:0016757">
    <property type="term" value="F:glycosyltransferase activity"/>
    <property type="evidence" value="ECO:0007669"/>
    <property type="project" value="UniProtKB-KW"/>
</dbReference>
<evidence type="ECO:0000313" key="5">
    <source>
        <dbReference type="EMBL" id="NVN11123.1"/>
    </source>
</evidence>
<comment type="caution">
    <text evidence="5">The sequence shown here is derived from an EMBL/GenBank/DDBJ whole genome shotgun (WGS) entry which is preliminary data.</text>
</comment>
<evidence type="ECO:0000256" key="2">
    <source>
        <dbReference type="ARBA" id="ARBA00022676"/>
    </source>
</evidence>
<dbReference type="InterPro" id="IPR029044">
    <property type="entry name" value="Nucleotide-diphossugar_trans"/>
</dbReference>
<comment type="similarity">
    <text evidence="1">Belongs to the glycosyltransferase 2 family.</text>
</comment>
<name>A0A7Y7M774_9PROT</name>
<dbReference type="PANTHER" id="PTHR43179">
    <property type="entry name" value="RHAMNOSYLTRANSFERASE WBBL"/>
    <property type="match status" value="1"/>
</dbReference>
<dbReference type="PANTHER" id="PTHR43179:SF12">
    <property type="entry name" value="GALACTOFURANOSYLTRANSFERASE GLFT2"/>
    <property type="match status" value="1"/>
</dbReference>
<proteinExistence type="inferred from homology"/>
<dbReference type="InterPro" id="IPR001173">
    <property type="entry name" value="Glyco_trans_2-like"/>
</dbReference>
<organism evidence="5 6">
    <name type="scientific">Nguyenibacter vanlangensis</name>
    <dbReference type="NCBI Taxonomy" id="1216886"/>
    <lineage>
        <taxon>Bacteria</taxon>
        <taxon>Pseudomonadati</taxon>
        <taxon>Pseudomonadota</taxon>
        <taxon>Alphaproteobacteria</taxon>
        <taxon>Acetobacterales</taxon>
        <taxon>Acetobacteraceae</taxon>
        <taxon>Nguyenibacter</taxon>
    </lineage>
</organism>
<accession>A0A7Y7M774</accession>
<keyword evidence="3 5" id="KW-0808">Transferase</keyword>
<dbReference type="CDD" id="cd00761">
    <property type="entry name" value="Glyco_tranf_GTA_type"/>
    <property type="match status" value="1"/>
</dbReference>
<dbReference type="RefSeq" id="WP_176639863.1">
    <property type="nucleotide sequence ID" value="NZ_JABXXP010000119.1"/>
</dbReference>
<sequence>MRFSLVVATVGRSAEVRALLLSLQRQAVQSFEVIIVDQNADDRLEPIVAEFSATMTILHLRTSLRLCNRARNLGAQHATGEIVTFPDDDCEYTQDVLEQADRFFRTHPGHGFLTGTVLLPDGSFGRSGRWLKQDSAVDTQTVWTSLIEFNLFVRREIFEELGGFDEMIGPGTRFGSSEGQDLALRMLARNVPGYYLYHLRIMHPDKPVSLNIARAFSYGLGAGRVMRKNRCDMRTVSQFLIRPAGGFVVNLVRLDMPIARYYFLTFLGRLAGYRAQVAKAA</sequence>
<dbReference type="Proteomes" id="UP000534870">
    <property type="component" value="Unassembled WGS sequence"/>
</dbReference>
<evidence type="ECO:0000313" key="6">
    <source>
        <dbReference type="Proteomes" id="UP000534870"/>
    </source>
</evidence>
<feature type="domain" description="Glycosyltransferase 2-like" evidence="4">
    <location>
        <begin position="4"/>
        <end position="128"/>
    </location>
</feature>
<dbReference type="Gene3D" id="3.90.550.10">
    <property type="entry name" value="Spore Coat Polysaccharide Biosynthesis Protein SpsA, Chain A"/>
    <property type="match status" value="1"/>
</dbReference>
<dbReference type="EMBL" id="JABXXP010000119">
    <property type="protein sequence ID" value="NVN11123.1"/>
    <property type="molecule type" value="Genomic_DNA"/>
</dbReference>
<dbReference type="SUPFAM" id="SSF53448">
    <property type="entry name" value="Nucleotide-diphospho-sugar transferases"/>
    <property type="match status" value="1"/>
</dbReference>
<protein>
    <submittedName>
        <fullName evidence="5">Glycosyltransferase family 2 protein</fullName>
    </submittedName>
</protein>
<evidence type="ECO:0000256" key="1">
    <source>
        <dbReference type="ARBA" id="ARBA00006739"/>
    </source>
</evidence>
<dbReference type="Pfam" id="PF00535">
    <property type="entry name" value="Glycos_transf_2"/>
    <property type="match status" value="1"/>
</dbReference>
<keyword evidence="2" id="KW-0328">Glycosyltransferase</keyword>
<reference evidence="5 6" key="1">
    <citation type="submission" date="2020-06" db="EMBL/GenBank/DDBJ databases">
        <title>Description of novel acetic acid bacteria.</title>
        <authorList>
            <person name="Sombolestani A."/>
        </authorList>
    </citation>
    <scope>NUCLEOTIDE SEQUENCE [LARGE SCALE GENOMIC DNA]</scope>
    <source>
        <strain evidence="5 6">LMG 31431</strain>
    </source>
</reference>